<name>A0A1I2GIH2_9BACT</name>
<keyword evidence="2" id="KW-0560">Oxidoreductase</keyword>
<organism evidence="4 5">
    <name type="scientific">Nannocystis exedens</name>
    <dbReference type="NCBI Taxonomy" id="54"/>
    <lineage>
        <taxon>Bacteria</taxon>
        <taxon>Pseudomonadati</taxon>
        <taxon>Myxococcota</taxon>
        <taxon>Polyangia</taxon>
        <taxon>Nannocystales</taxon>
        <taxon>Nannocystaceae</taxon>
        <taxon>Nannocystis</taxon>
    </lineage>
</organism>
<dbReference type="NCBIfam" id="NF004824">
    <property type="entry name" value="PRK06180.1"/>
    <property type="match status" value="1"/>
</dbReference>
<evidence type="ECO:0000313" key="5">
    <source>
        <dbReference type="Proteomes" id="UP000199400"/>
    </source>
</evidence>
<evidence type="ECO:0000256" key="3">
    <source>
        <dbReference type="RuleBase" id="RU000363"/>
    </source>
</evidence>
<proteinExistence type="inferred from homology"/>
<dbReference type="SUPFAM" id="SSF51735">
    <property type="entry name" value="NAD(P)-binding Rossmann-fold domains"/>
    <property type="match status" value="1"/>
</dbReference>
<sequence length="277" mass="29164">MTQSWFITGASRGLGQEIAEAALAAGDIVVAAVRDPQRAVAAAGEHPRRMFVQLDVRDEAQVQAAVSLAVERFGRIDVLVNNAGYGLLGAIEEGAADEVEALFRTNVFGLLAVTRAVLPHMRRQRSGHVLNMSSLGGYASSQGWGLYCATKFAVEAITEALAQEVAPLGIHATVIEPGFFRTEFLAGGSLGRVRREIADYAATVGAVRAFADGHDGAQPGDPKQLAQVILKVVAAERPPVRVPIGADAFARVEAKNAAVAAELAQWREVAAVRGFAG</sequence>
<dbReference type="EMBL" id="FOMX01000033">
    <property type="protein sequence ID" value="SFF17385.1"/>
    <property type="molecule type" value="Genomic_DNA"/>
</dbReference>
<gene>
    <name evidence="4" type="ORF">SAMN02745121_07325</name>
</gene>
<dbReference type="InterPro" id="IPR020904">
    <property type="entry name" value="Sc_DH/Rdtase_CS"/>
</dbReference>
<dbReference type="InterPro" id="IPR036291">
    <property type="entry name" value="NAD(P)-bd_dom_sf"/>
</dbReference>
<dbReference type="PANTHER" id="PTHR43976">
    <property type="entry name" value="SHORT CHAIN DEHYDROGENASE"/>
    <property type="match status" value="1"/>
</dbReference>
<protein>
    <submittedName>
        <fullName evidence="4">NADP-dependent 3-hydroxy acid dehydrogenase YdfG</fullName>
    </submittedName>
</protein>
<dbReference type="PRINTS" id="PR00080">
    <property type="entry name" value="SDRFAMILY"/>
</dbReference>
<dbReference type="PROSITE" id="PS00061">
    <property type="entry name" value="ADH_SHORT"/>
    <property type="match status" value="1"/>
</dbReference>
<accession>A0A1I2GIH2</accession>
<dbReference type="InterPro" id="IPR002347">
    <property type="entry name" value="SDR_fam"/>
</dbReference>
<keyword evidence="5" id="KW-1185">Reference proteome</keyword>
<dbReference type="Proteomes" id="UP000199400">
    <property type="component" value="Unassembled WGS sequence"/>
</dbReference>
<dbReference type="STRING" id="54.SAMN02745121_07325"/>
<dbReference type="PANTHER" id="PTHR43976:SF16">
    <property type="entry name" value="SHORT-CHAIN DEHYDROGENASE_REDUCTASE FAMILY PROTEIN"/>
    <property type="match status" value="1"/>
</dbReference>
<dbReference type="Gene3D" id="3.40.50.720">
    <property type="entry name" value="NAD(P)-binding Rossmann-like Domain"/>
    <property type="match status" value="1"/>
</dbReference>
<dbReference type="AlphaFoldDB" id="A0A1I2GIH2"/>
<dbReference type="CDD" id="cd05374">
    <property type="entry name" value="17beta-HSD-like_SDR_c"/>
    <property type="match status" value="1"/>
</dbReference>
<dbReference type="InterPro" id="IPR051911">
    <property type="entry name" value="SDR_oxidoreductase"/>
</dbReference>
<evidence type="ECO:0000313" key="4">
    <source>
        <dbReference type="EMBL" id="SFF17385.1"/>
    </source>
</evidence>
<comment type="similarity">
    <text evidence="1 3">Belongs to the short-chain dehydrogenases/reductases (SDR) family.</text>
</comment>
<reference evidence="5" key="1">
    <citation type="submission" date="2016-10" db="EMBL/GenBank/DDBJ databases">
        <authorList>
            <person name="Varghese N."/>
            <person name="Submissions S."/>
        </authorList>
    </citation>
    <scope>NUCLEOTIDE SEQUENCE [LARGE SCALE GENOMIC DNA]</scope>
    <source>
        <strain evidence="5">ATCC 25963</strain>
    </source>
</reference>
<dbReference type="PRINTS" id="PR00081">
    <property type="entry name" value="GDHRDH"/>
</dbReference>
<dbReference type="GO" id="GO:0016491">
    <property type="term" value="F:oxidoreductase activity"/>
    <property type="evidence" value="ECO:0007669"/>
    <property type="project" value="UniProtKB-KW"/>
</dbReference>
<dbReference type="RefSeq" id="WP_100793400.1">
    <property type="nucleotide sequence ID" value="NZ_FOMX01000033.1"/>
</dbReference>
<evidence type="ECO:0000256" key="2">
    <source>
        <dbReference type="ARBA" id="ARBA00023002"/>
    </source>
</evidence>
<evidence type="ECO:0000256" key="1">
    <source>
        <dbReference type="ARBA" id="ARBA00006484"/>
    </source>
</evidence>
<dbReference type="Pfam" id="PF00106">
    <property type="entry name" value="adh_short"/>
    <property type="match status" value="1"/>
</dbReference>